<gene>
    <name evidence="5" type="ORF">SAMN04488564_108115</name>
</gene>
<evidence type="ECO:0000313" key="5">
    <source>
        <dbReference type="EMBL" id="SFR24866.1"/>
    </source>
</evidence>
<evidence type="ECO:0000256" key="3">
    <source>
        <dbReference type="ARBA" id="ARBA00023125"/>
    </source>
</evidence>
<keyword evidence="4" id="KW-0804">Transcription</keyword>
<protein>
    <submittedName>
        <fullName evidence="5">Predicted transcriptional regulator</fullName>
    </submittedName>
</protein>
<comment type="similarity">
    <text evidence="1">Belongs to the BlaI transcriptional regulatory family.</text>
</comment>
<dbReference type="Gene3D" id="6.10.140.850">
    <property type="match status" value="1"/>
</dbReference>
<dbReference type="EMBL" id="FOYL01000008">
    <property type="protein sequence ID" value="SFR24866.1"/>
    <property type="molecule type" value="Genomic_DNA"/>
</dbReference>
<dbReference type="OrthoDB" id="9813987at2"/>
<dbReference type="Pfam" id="PF03965">
    <property type="entry name" value="Penicillinase_R"/>
    <property type="match status" value="1"/>
</dbReference>
<organism evidence="5 6">
    <name type="scientific">Lentzea waywayandensis</name>
    <dbReference type="NCBI Taxonomy" id="84724"/>
    <lineage>
        <taxon>Bacteria</taxon>
        <taxon>Bacillati</taxon>
        <taxon>Actinomycetota</taxon>
        <taxon>Actinomycetes</taxon>
        <taxon>Pseudonocardiales</taxon>
        <taxon>Pseudonocardiaceae</taxon>
        <taxon>Lentzea</taxon>
    </lineage>
</organism>
<dbReference type="SUPFAM" id="SSF46785">
    <property type="entry name" value="Winged helix' DNA-binding domain"/>
    <property type="match status" value="1"/>
</dbReference>
<reference evidence="6" key="1">
    <citation type="submission" date="2016-10" db="EMBL/GenBank/DDBJ databases">
        <authorList>
            <person name="Varghese N."/>
            <person name="Submissions S."/>
        </authorList>
    </citation>
    <scope>NUCLEOTIDE SEQUENCE [LARGE SCALE GENOMIC DNA]</scope>
    <source>
        <strain evidence="6">DSM 44232</strain>
    </source>
</reference>
<evidence type="ECO:0000256" key="2">
    <source>
        <dbReference type="ARBA" id="ARBA00023015"/>
    </source>
</evidence>
<name>A0A1I6F4H8_9PSEU</name>
<dbReference type="GO" id="GO:0045892">
    <property type="term" value="P:negative regulation of DNA-templated transcription"/>
    <property type="evidence" value="ECO:0007669"/>
    <property type="project" value="InterPro"/>
</dbReference>
<dbReference type="Proteomes" id="UP000198583">
    <property type="component" value="Unassembled WGS sequence"/>
</dbReference>
<dbReference type="InterPro" id="IPR036388">
    <property type="entry name" value="WH-like_DNA-bd_sf"/>
</dbReference>
<dbReference type="InterPro" id="IPR036390">
    <property type="entry name" value="WH_DNA-bd_sf"/>
</dbReference>
<evidence type="ECO:0000256" key="4">
    <source>
        <dbReference type="ARBA" id="ARBA00023163"/>
    </source>
</evidence>
<dbReference type="AlphaFoldDB" id="A0A1I6F4H8"/>
<accession>A0A1I6F4H8</accession>
<keyword evidence="2" id="KW-0805">Transcription regulation</keyword>
<dbReference type="STRING" id="84724.SAMN04488564_108115"/>
<proteinExistence type="inferred from homology"/>
<dbReference type="InterPro" id="IPR005650">
    <property type="entry name" value="BlaI_family"/>
</dbReference>
<evidence type="ECO:0000256" key="1">
    <source>
        <dbReference type="ARBA" id="ARBA00011046"/>
    </source>
</evidence>
<evidence type="ECO:0000313" key="6">
    <source>
        <dbReference type="Proteomes" id="UP000198583"/>
    </source>
</evidence>
<dbReference type="RefSeq" id="WP_093600954.1">
    <property type="nucleotide sequence ID" value="NZ_FOYL01000008.1"/>
</dbReference>
<keyword evidence="3" id="KW-0238">DNA-binding</keyword>
<dbReference type="PIRSF" id="PIRSF019455">
    <property type="entry name" value="CopR_AtkY"/>
    <property type="match status" value="1"/>
</dbReference>
<keyword evidence="6" id="KW-1185">Reference proteome</keyword>
<dbReference type="Gene3D" id="1.10.10.10">
    <property type="entry name" value="Winged helix-like DNA-binding domain superfamily/Winged helix DNA-binding domain"/>
    <property type="match status" value="1"/>
</dbReference>
<dbReference type="GO" id="GO:0003677">
    <property type="term" value="F:DNA binding"/>
    <property type="evidence" value="ECO:0007669"/>
    <property type="project" value="UniProtKB-KW"/>
</dbReference>
<sequence length="122" mass="13703">MHGLGELEAAVMNVLWQEQQPLKVREVLDLLETGKKLAYTTVMTVLDNLHRKGWVTRELEGKAYRYEPALSRAEAAARTVRDVLASSGDPEAVLMHFAQSATERESELLRQALPRKKRSSAS</sequence>